<keyword evidence="3" id="KW-1185">Reference proteome</keyword>
<protein>
    <recommendedName>
        <fullName evidence="4">Protein YOP1</fullName>
    </recommendedName>
</protein>
<reference evidence="2 3" key="1">
    <citation type="journal article" date="2015" name="Fungal Genet. Biol.">
        <title>Evolution of novel wood decay mechanisms in Agaricales revealed by the genome sequences of Fistulina hepatica and Cylindrobasidium torrendii.</title>
        <authorList>
            <person name="Floudas D."/>
            <person name="Held B.W."/>
            <person name="Riley R."/>
            <person name="Nagy L.G."/>
            <person name="Koehler G."/>
            <person name="Ransdell A.S."/>
            <person name="Younus H."/>
            <person name="Chow J."/>
            <person name="Chiniquy J."/>
            <person name="Lipzen A."/>
            <person name="Tritt A."/>
            <person name="Sun H."/>
            <person name="Haridas S."/>
            <person name="LaButti K."/>
            <person name="Ohm R.A."/>
            <person name="Kues U."/>
            <person name="Blanchette R.A."/>
            <person name="Grigoriev I.V."/>
            <person name="Minto R.E."/>
            <person name="Hibbett D.S."/>
        </authorList>
    </citation>
    <scope>NUCLEOTIDE SEQUENCE [LARGE SCALE GENOMIC DNA]</scope>
    <source>
        <strain evidence="2 3">FP15055 ss-10</strain>
    </source>
</reference>
<organism evidence="2 3">
    <name type="scientific">Cylindrobasidium torrendii FP15055 ss-10</name>
    <dbReference type="NCBI Taxonomy" id="1314674"/>
    <lineage>
        <taxon>Eukaryota</taxon>
        <taxon>Fungi</taxon>
        <taxon>Dikarya</taxon>
        <taxon>Basidiomycota</taxon>
        <taxon>Agaricomycotina</taxon>
        <taxon>Agaricomycetes</taxon>
        <taxon>Agaricomycetidae</taxon>
        <taxon>Agaricales</taxon>
        <taxon>Marasmiineae</taxon>
        <taxon>Physalacriaceae</taxon>
        <taxon>Cylindrobasidium</taxon>
    </lineage>
</organism>
<feature type="compositionally biased region" description="Low complexity" evidence="1">
    <location>
        <begin position="448"/>
        <end position="464"/>
    </location>
</feature>
<sequence length="570" mass="62324">MPLFVHILRVALLFQNTFDTFKTLKAPPPSRSSRNAGQPSRSALSKRKRDMKGCLAMWIVWCCLMIYDRHLESLVSIFIPFYDEFKSLALVFFILTRAKGAEPIYLHIIRPVLKPYAPTVDAILDLCRMAGDIVFLMAATPIRAVIAYIPWFGTGQHAYDDDPTPVQTRSNSSFAGPGMGERTPSTSSDVSGQGGPNVSATLQYQIWHPQSTASGEPGVQQTVSYTAANGHGEIQEIYSEEWRKYPEFPSAYPATPLVHNGHLPPPRAAVPAFAPIEEDEVEPFIPPPLNQDFEQSLSKSRGPMNPTLDDLLSDNATIPAGQHYPSPTISSSHVGNISVSSDALSDEDDEFDKTLRTPQPIHSRQFESETPMSISPLSSPFGLTSPTHSIKQLTTPSRPRQKSQIPTKIPSPIVIDLPTPTTTSIDPDSASPMDTDSSNQQVGPPTCLPLASTPASPSRPTSPAQIPVKCASPRKRTLKRALSPETPRKARTRASSIKRRATGISQPPKTKRIPAAKKQADEEPPTKKRRVAPVAGPSEPVRRSRRPQAEVAFGSSTMRGPATRSSTRRK</sequence>
<name>A0A0D7BUH9_9AGAR</name>
<feature type="region of interest" description="Disordered" evidence="1">
    <location>
        <begin position="282"/>
        <end position="570"/>
    </location>
</feature>
<evidence type="ECO:0008006" key="4">
    <source>
        <dbReference type="Google" id="ProtNLM"/>
    </source>
</evidence>
<feature type="compositionally biased region" description="Polar residues" evidence="1">
    <location>
        <begin position="434"/>
        <end position="443"/>
    </location>
</feature>
<gene>
    <name evidence="2" type="ORF">CYLTODRAFT_448503</name>
</gene>
<evidence type="ECO:0000313" key="2">
    <source>
        <dbReference type="EMBL" id="KIY73900.1"/>
    </source>
</evidence>
<feature type="compositionally biased region" description="Low complexity" evidence="1">
    <location>
        <begin position="329"/>
        <end position="341"/>
    </location>
</feature>
<feature type="compositionally biased region" description="Polar residues" evidence="1">
    <location>
        <begin position="165"/>
        <end position="174"/>
    </location>
</feature>
<feature type="region of interest" description="Disordered" evidence="1">
    <location>
        <begin position="24"/>
        <end position="45"/>
    </location>
</feature>
<feature type="compositionally biased region" description="Low complexity" evidence="1">
    <location>
        <begin position="416"/>
        <end position="432"/>
    </location>
</feature>
<feature type="compositionally biased region" description="Polar residues" evidence="1">
    <location>
        <begin position="31"/>
        <end position="43"/>
    </location>
</feature>
<dbReference type="EMBL" id="KN880433">
    <property type="protein sequence ID" value="KIY73900.1"/>
    <property type="molecule type" value="Genomic_DNA"/>
</dbReference>
<dbReference type="InterPro" id="IPR004345">
    <property type="entry name" value="TB2_DP1_HVA22"/>
</dbReference>
<accession>A0A0D7BUH9</accession>
<feature type="region of interest" description="Disordered" evidence="1">
    <location>
        <begin position="162"/>
        <end position="195"/>
    </location>
</feature>
<dbReference type="AlphaFoldDB" id="A0A0D7BUH9"/>
<dbReference type="Pfam" id="PF03134">
    <property type="entry name" value="TB2_DP1_HVA22"/>
    <property type="match status" value="1"/>
</dbReference>
<feature type="compositionally biased region" description="Basic residues" evidence="1">
    <location>
        <begin position="489"/>
        <end position="501"/>
    </location>
</feature>
<dbReference type="OrthoDB" id="434647at2759"/>
<feature type="compositionally biased region" description="Polar residues" evidence="1">
    <location>
        <begin position="183"/>
        <end position="195"/>
    </location>
</feature>
<feature type="compositionally biased region" description="Polar residues" evidence="1">
    <location>
        <begin position="356"/>
        <end position="406"/>
    </location>
</feature>
<evidence type="ECO:0000256" key="1">
    <source>
        <dbReference type="SAM" id="MobiDB-lite"/>
    </source>
</evidence>
<dbReference type="Proteomes" id="UP000054007">
    <property type="component" value="Unassembled WGS sequence"/>
</dbReference>
<proteinExistence type="predicted"/>
<evidence type="ECO:0000313" key="3">
    <source>
        <dbReference type="Proteomes" id="UP000054007"/>
    </source>
</evidence>